<feature type="transmembrane region" description="Helical" evidence="5">
    <location>
        <begin position="270"/>
        <end position="289"/>
    </location>
</feature>
<accession>A0A0L8AQB4</accession>
<sequence>MFKKSTWLHLRIPFSYFLLPIYFFGVSISPNLSEPNLLWLFIILHLFIYPASNAFNSYFDKDEKSIGGLKNPPPVDKNLLYTAWLFDIIGISLSIWQFKNNWTLTLMLLVYILVSRAYSHPSIRLKKYAFLSWFIAGLFQGAWVVWIIYIGLNNFEFSHVLKPHVLIPGLLASVILWGAYPMTQIYQHEEDAKRGDKTLSIKLGIKGTFLFTAVFFVMASVLYFFYFDAYHQTKYGWTFILAMAPIVLFFAGWFLAVMKNENKANFKNTMWLNFISATCLGGFFLYFFLDSTNILNVVGQY</sequence>
<feature type="transmembrane region" description="Helical" evidence="5">
    <location>
        <begin position="12"/>
        <end position="32"/>
    </location>
</feature>
<keyword evidence="4 5" id="KW-0472">Membrane</keyword>
<feature type="transmembrane region" description="Helical" evidence="5">
    <location>
        <begin position="130"/>
        <end position="152"/>
    </location>
</feature>
<reference evidence="7" key="1">
    <citation type="submission" date="2014-11" db="EMBL/GenBank/DDBJ databases">
        <title>Genome sequencing of Roseivirga sp. D-25.</title>
        <authorList>
            <person name="Selvaratnam C."/>
            <person name="Thevarajoo S."/>
            <person name="Goh K.M."/>
            <person name="Eee R."/>
            <person name="Chan K.-G."/>
            <person name="Chong C.S."/>
        </authorList>
    </citation>
    <scope>NUCLEOTIDE SEQUENCE [LARGE SCALE GENOMIC DNA]</scope>
    <source>
        <strain evidence="7">D-25</strain>
    </source>
</reference>
<comment type="caution">
    <text evidence="6">The sequence shown here is derived from an EMBL/GenBank/DDBJ whole genome shotgun (WGS) entry which is preliminary data.</text>
</comment>
<dbReference type="GO" id="GO:0016765">
    <property type="term" value="F:transferase activity, transferring alkyl or aryl (other than methyl) groups"/>
    <property type="evidence" value="ECO:0007669"/>
    <property type="project" value="InterPro"/>
</dbReference>
<keyword evidence="6" id="KW-0830">Ubiquinone</keyword>
<protein>
    <submittedName>
        <fullName evidence="6">Ubiquinone biosynthesis protein UbiA</fullName>
    </submittedName>
</protein>
<evidence type="ECO:0000256" key="2">
    <source>
        <dbReference type="ARBA" id="ARBA00022692"/>
    </source>
</evidence>
<dbReference type="EMBL" id="JSVA01000001">
    <property type="protein sequence ID" value="KOF04633.1"/>
    <property type="molecule type" value="Genomic_DNA"/>
</dbReference>
<evidence type="ECO:0000256" key="4">
    <source>
        <dbReference type="ARBA" id="ARBA00023136"/>
    </source>
</evidence>
<gene>
    <name evidence="6" type="ORF">OB69_00830</name>
</gene>
<comment type="subcellular location">
    <subcellularLocation>
        <location evidence="1">Membrane</location>
        <topology evidence="1">Multi-pass membrane protein</topology>
    </subcellularLocation>
</comment>
<dbReference type="PATRIC" id="fig|1566026.4.peg.177"/>
<dbReference type="InterPro" id="IPR000537">
    <property type="entry name" value="UbiA_prenyltransferase"/>
</dbReference>
<feature type="transmembrane region" description="Helical" evidence="5">
    <location>
        <begin position="102"/>
        <end position="118"/>
    </location>
</feature>
<keyword evidence="3 5" id="KW-1133">Transmembrane helix</keyword>
<dbReference type="Proteomes" id="UP000036908">
    <property type="component" value="Unassembled WGS sequence"/>
</dbReference>
<evidence type="ECO:0000313" key="7">
    <source>
        <dbReference type="Proteomes" id="UP000036908"/>
    </source>
</evidence>
<evidence type="ECO:0000313" key="6">
    <source>
        <dbReference type="EMBL" id="KOF04633.1"/>
    </source>
</evidence>
<evidence type="ECO:0000256" key="1">
    <source>
        <dbReference type="ARBA" id="ARBA00004141"/>
    </source>
</evidence>
<feature type="transmembrane region" description="Helical" evidence="5">
    <location>
        <begin position="164"/>
        <end position="182"/>
    </location>
</feature>
<name>A0A0L8AQB4_9BACT</name>
<feature type="transmembrane region" description="Helical" evidence="5">
    <location>
        <begin position="79"/>
        <end position="96"/>
    </location>
</feature>
<dbReference type="GO" id="GO:0016020">
    <property type="term" value="C:membrane"/>
    <property type="evidence" value="ECO:0007669"/>
    <property type="project" value="UniProtKB-SubCell"/>
</dbReference>
<keyword evidence="7" id="KW-1185">Reference proteome</keyword>
<feature type="transmembrane region" description="Helical" evidence="5">
    <location>
        <begin position="237"/>
        <end position="258"/>
    </location>
</feature>
<feature type="transmembrane region" description="Helical" evidence="5">
    <location>
        <begin position="38"/>
        <end position="59"/>
    </location>
</feature>
<feature type="transmembrane region" description="Helical" evidence="5">
    <location>
        <begin position="203"/>
        <end position="225"/>
    </location>
</feature>
<dbReference type="AlphaFoldDB" id="A0A0L8AQB4"/>
<organism evidence="6 7">
    <name type="scientific">Roseivirga seohaensis subsp. aquiponti</name>
    <dbReference type="NCBI Taxonomy" id="1566026"/>
    <lineage>
        <taxon>Bacteria</taxon>
        <taxon>Pseudomonadati</taxon>
        <taxon>Bacteroidota</taxon>
        <taxon>Cytophagia</taxon>
        <taxon>Cytophagales</taxon>
        <taxon>Roseivirgaceae</taxon>
        <taxon>Roseivirga</taxon>
    </lineage>
</organism>
<dbReference type="OrthoDB" id="665023at2"/>
<dbReference type="RefSeq" id="WP_053221790.1">
    <property type="nucleotide sequence ID" value="NZ_JSVA01000001.1"/>
</dbReference>
<keyword evidence="2 5" id="KW-0812">Transmembrane</keyword>
<dbReference type="Pfam" id="PF01040">
    <property type="entry name" value="UbiA"/>
    <property type="match status" value="1"/>
</dbReference>
<evidence type="ECO:0000256" key="3">
    <source>
        <dbReference type="ARBA" id="ARBA00022989"/>
    </source>
</evidence>
<proteinExistence type="predicted"/>
<evidence type="ECO:0000256" key="5">
    <source>
        <dbReference type="SAM" id="Phobius"/>
    </source>
</evidence>